<evidence type="ECO:0000256" key="2">
    <source>
        <dbReference type="ARBA" id="ARBA00022519"/>
    </source>
</evidence>
<comment type="subcellular location">
    <subcellularLocation>
        <location evidence="4">Cell inner membrane</location>
        <topology evidence="4">Peripheral membrane protein</topology>
        <orientation evidence="4">Cytoplasmic side</orientation>
    </subcellularLocation>
    <text evidence="4">Loosely associated with the cytoplasmic side of the inner membrane, probably via SecY.</text>
</comment>
<name>A0AA47LSG7_9GAMM</name>
<evidence type="ECO:0000313" key="5">
    <source>
        <dbReference type="EMBL" id="WBA09212.1"/>
    </source>
</evidence>
<evidence type="ECO:0000256" key="1">
    <source>
        <dbReference type="ARBA" id="ARBA00022475"/>
    </source>
</evidence>
<evidence type="ECO:0000313" key="6">
    <source>
        <dbReference type="Proteomes" id="UP001164748"/>
    </source>
</evidence>
<accession>A0AA47LSG7</accession>
<dbReference type="HAMAP" id="MF_01104">
    <property type="entry name" value="Syd"/>
    <property type="match status" value="1"/>
</dbReference>
<comment type="function">
    <text evidence="4">Interacts with the SecY protein in vivo. May bind preferentially to an uncomplexed state of SecY, thus functioning either as a chelating agent for excess SecY in the cell or as a regulatory factor that negatively controls the translocase function.</text>
</comment>
<dbReference type="InterPro" id="IPR009948">
    <property type="entry name" value="Syd"/>
</dbReference>
<organism evidence="5 6">
    <name type="scientific">Salinivibrio kushneri</name>
    <dbReference type="NCBI Taxonomy" id="1908198"/>
    <lineage>
        <taxon>Bacteria</taxon>
        <taxon>Pseudomonadati</taxon>
        <taxon>Pseudomonadota</taxon>
        <taxon>Gammaproteobacteria</taxon>
        <taxon>Vibrionales</taxon>
        <taxon>Vibrionaceae</taxon>
        <taxon>Salinivibrio</taxon>
    </lineage>
</organism>
<comment type="similarity">
    <text evidence="4">Belongs to the Syd family.</text>
</comment>
<keyword evidence="2 4" id="KW-0997">Cell inner membrane</keyword>
<dbReference type="InterPro" id="IPR038228">
    <property type="entry name" value="Syd_sf"/>
</dbReference>
<dbReference type="Pfam" id="PF07348">
    <property type="entry name" value="Syd"/>
    <property type="match status" value="1"/>
</dbReference>
<dbReference type="EMBL" id="CP114588">
    <property type="protein sequence ID" value="WBA09212.1"/>
    <property type="molecule type" value="Genomic_DNA"/>
</dbReference>
<dbReference type="NCBIfam" id="NF003439">
    <property type="entry name" value="PRK04968.1"/>
    <property type="match status" value="1"/>
</dbReference>
<dbReference type="RefSeq" id="WP_269579447.1">
    <property type="nucleotide sequence ID" value="NZ_CP114588.1"/>
</dbReference>
<keyword evidence="1 4" id="KW-1003">Cell membrane</keyword>
<dbReference type="Proteomes" id="UP001164748">
    <property type="component" value="Chromosome"/>
</dbReference>
<dbReference type="CDD" id="cd16323">
    <property type="entry name" value="Syd"/>
    <property type="match status" value="1"/>
</dbReference>
<sequence length="182" mass="20773">MENTVHRALWALTQNYMAVWQRHYQHLPCTDAYIGLPSPCIVSENDHQLQWQPVKRDALADFTNVEQAIALRLHSDIKDFYNAFYCADLSVRYQGEPLSLLQVWSDDDLARLQENILGHLMMQRQRKLTPSVFIATTADEMVIIAIDNMSGEVIRETLNKGTRDVIAPNLDAFLSALEVDVA</sequence>
<dbReference type="AlphaFoldDB" id="A0AA47LSG7"/>
<keyword evidence="3 4" id="KW-0472">Membrane</keyword>
<evidence type="ECO:0000256" key="4">
    <source>
        <dbReference type="HAMAP-Rule" id="MF_01104"/>
    </source>
</evidence>
<dbReference type="GO" id="GO:0009898">
    <property type="term" value="C:cytoplasmic side of plasma membrane"/>
    <property type="evidence" value="ECO:0007669"/>
    <property type="project" value="InterPro"/>
</dbReference>
<dbReference type="Gene3D" id="3.40.1580.20">
    <property type="entry name" value="Syd protein"/>
    <property type="match status" value="1"/>
</dbReference>
<reference evidence="5" key="1">
    <citation type="submission" date="2022-09" db="EMBL/GenBank/DDBJ databases">
        <authorList>
            <person name="Li Z.-J."/>
        </authorList>
    </citation>
    <scope>NUCLEOTIDE SEQUENCE</scope>
    <source>
        <strain evidence="5">TGB11</strain>
    </source>
</reference>
<proteinExistence type="inferred from homology"/>
<gene>
    <name evidence="4 5" type="primary">syd</name>
    <name evidence="5" type="ORF">N8M53_03050</name>
</gene>
<protein>
    <recommendedName>
        <fullName evidence="4">Protein Syd</fullName>
    </recommendedName>
</protein>
<evidence type="ECO:0000256" key="3">
    <source>
        <dbReference type="ARBA" id="ARBA00023136"/>
    </source>
</evidence>